<evidence type="ECO:0000313" key="4">
    <source>
        <dbReference type="Proteomes" id="UP001152797"/>
    </source>
</evidence>
<reference evidence="2" key="1">
    <citation type="submission" date="2022-10" db="EMBL/GenBank/DDBJ databases">
        <authorList>
            <person name="Chen Y."/>
            <person name="Dougan E. K."/>
            <person name="Chan C."/>
            <person name="Rhodes N."/>
            <person name="Thang M."/>
        </authorList>
    </citation>
    <scope>NUCLEOTIDE SEQUENCE</scope>
</reference>
<dbReference type="EMBL" id="CAMXCT020005379">
    <property type="protein sequence ID" value="CAL1165562.1"/>
    <property type="molecule type" value="Genomic_DNA"/>
</dbReference>
<keyword evidence="4" id="KW-1185">Reference proteome</keyword>
<dbReference type="EMBL" id="CAMXCT030005379">
    <property type="protein sequence ID" value="CAL4799499.1"/>
    <property type="molecule type" value="Genomic_DNA"/>
</dbReference>
<dbReference type="AlphaFoldDB" id="A0A9P1DL05"/>
<evidence type="ECO:0000313" key="2">
    <source>
        <dbReference type="EMBL" id="CAI4012187.1"/>
    </source>
</evidence>
<reference evidence="3 4" key="2">
    <citation type="submission" date="2024-05" db="EMBL/GenBank/DDBJ databases">
        <authorList>
            <person name="Chen Y."/>
            <person name="Shah S."/>
            <person name="Dougan E. K."/>
            <person name="Thang M."/>
            <person name="Chan C."/>
        </authorList>
    </citation>
    <scope>NUCLEOTIDE SEQUENCE [LARGE SCALE GENOMIC DNA]</scope>
</reference>
<evidence type="ECO:0000256" key="1">
    <source>
        <dbReference type="SAM" id="MobiDB-lite"/>
    </source>
</evidence>
<dbReference type="EMBL" id="CAMXCT010005379">
    <property type="protein sequence ID" value="CAI4012187.1"/>
    <property type="molecule type" value="Genomic_DNA"/>
</dbReference>
<comment type="caution">
    <text evidence="2">The sequence shown here is derived from an EMBL/GenBank/DDBJ whole genome shotgun (WGS) entry which is preliminary data.</text>
</comment>
<protein>
    <submittedName>
        <fullName evidence="2">Uncharacterized protein</fullName>
    </submittedName>
</protein>
<feature type="region of interest" description="Disordered" evidence="1">
    <location>
        <begin position="44"/>
        <end position="83"/>
    </location>
</feature>
<proteinExistence type="predicted"/>
<dbReference type="Proteomes" id="UP001152797">
    <property type="component" value="Unassembled WGS sequence"/>
</dbReference>
<gene>
    <name evidence="2" type="ORF">C1SCF055_LOCUS37278</name>
</gene>
<accession>A0A9P1DL05</accession>
<sequence length="112" mass="11822">MATCFTAITELIQQLCTAVQNEVLSIAVEAPTLLESLGSKHKGSLKLQDAQSDSPAIKAACQSIPTDQSPMGHPADPAEPADSDIIVTEGPEVLMWVEECGDSTVTLRRDAS</sequence>
<evidence type="ECO:0000313" key="3">
    <source>
        <dbReference type="EMBL" id="CAL4799499.1"/>
    </source>
</evidence>
<organism evidence="2">
    <name type="scientific">Cladocopium goreaui</name>
    <dbReference type="NCBI Taxonomy" id="2562237"/>
    <lineage>
        <taxon>Eukaryota</taxon>
        <taxon>Sar</taxon>
        <taxon>Alveolata</taxon>
        <taxon>Dinophyceae</taxon>
        <taxon>Suessiales</taxon>
        <taxon>Symbiodiniaceae</taxon>
        <taxon>Cladocopium</taxon>
    </lineage>
</organism>
<name>A0A9P1DL05_9DINO</name>